<dbReference type="AlphaFoldDB" id="A0AAV5RZZ7"/>
<reference evidence="15 16" key="1">
    <citation type="journal article" date="2023" name="Elife">
        <title>Identification of key yeast species and microbe-microbe interactions impacting larval growth of Drosophila in the wild.</title>
        <authorList>
            <person name="Mure A."/>
            <person name="Sugiura Y."/>
            <person name="Maeda R."/>
            <person name="Honda K."/>
            <person name="Sakurai N."/>
            <person name="Takahashi Y."/>
            <person name="Watada M."/>
            <person name="Katoh T."/>
            <person name="Gotoh A."/>
            <person name="Gotoh Y."/>
            <person name="Taniguchi I."/>
            <person name="Nakamura K."/>
            <person name="Hayashi T."/>
            <person name="Katayama T."/>
            <person name="Uemura T."/>
            <person name="Hattori Y."/>
        </authorList>
    </citation>
    <scope>NUCLEOTIDE SEQUENCE [LARGE SCALE GENOMIC DNA]</scope>
    <source>
        <strain evidence="15 16">KH-74</strain>
    </source>
</reference>
<proteinExistence type="inferred from homology"/>
<evidence type="ECO:0000256" key="4">
    <source>
        <dbReference type="ARBA" id="ARBA00022454"/>
    </source>
</evidence>
<dbReference type="InterPro" id="IPR043502">
    <property type="entry name" value="DNA/RNA_pol_sf"/>
</dbReference>
<dbReference type="SMART" id="SM00975">
    <property type="entry name" value="Telomerase_RBD"/>
    <property type="match status" value="1"/>
</dbReference>
<accession>A0AAV5RZZ7</accession>
<evidence type="ECO:0000256" key="3">
    <source>
        <dbReference type="ARBA" id="ARBA00016182"/>
    </source>
</evidence>
<keyword evidence="8 13" id="KW-0460">Magnesium</keyword>
<dbReference type="PRINTS" id="PR01365">
    <property type="entry name" value="TELOMERASERT"/>
</dbReference>
<organism evidence="15 16">
    <name type="scientific">Maudiozyma humilis</name>
    <name type="common">Sour dough yeast</name>
    <name type="synonym">Kazachstania humilis</name>
    <dbReference type="NCBI Taxonomy" id="51915"/>
    <lineage>
        <taxon>Eukaryota</taxon>
        <taxon>Fungi</taxon>
        <taxon>Dikarya</taxon>
        <taxon>Ascomycota</taxon>
        <taxon>Saccharomycotina</taxon>
        <taxon>Saccharomycetes</taxon>
        <taxon>Saccharomycetales</taxon>
        <taxon>Saccharomycetaceae</taxon>
        <taxon>Maudiozyma</taxon>
    </lineage>
</organism>
<evidence type="ECO:0000256" key="10">
    <source>
        <dbReference type="ARBA" id="ARBA00022918"/>
    </source>
</evidence>
<dbReference type="Proteomes" id="UP001377567">
    <property type="component" value="Unassembled WGS sequence"/>
</dbReference>
<evidence type="ECO:0000256" key="6">
    <source>
        <dbReference type="ARBA" id="ARBA00022695"/>
    </source>
</evidence>
<evidence type="ECO:0000256" key="9">
    <source>
        <dbReference type="ARBA" id="ARBA00022895"/>
    </source>
</evidence>
<keyword evidence="7 13" id="KW-0479">Metal-binding</keyword>
<sequence length="857" mass="99380">MKPLSSYVGQVVNDANFRLDVDTEPFIKYLMTNCFIVKNSVGLTPPFIKDDIAHGEMIDQVVMFLLKEKLFNNVLTYGYSMGRDSTVSKHLHCISTNHCVSRLKDHAWKSLHITLGSRSFANLLVNYTILEYQFDCFNQLTGNVTNRPHLPPQWYLNKEEKTHSSGQLDKISNNLFLHKVYRNHSMAGANKMTREVSILQDILLKNAGHRKSTTRDKIQQCIAKMTNMCRKKMNYQVILNNMCPVVSAKGASNHLDRQNDIRDVTKFVIFVIEKIVPQDMYGSKKNKSLIFAKVSEFLELPLGGSLFIEDISKGIQLKKCTWLGYDKCGASNDQFADSMELLEKFLLWYFKLLVPNIMVFFFYCTEVSSTTSVIYFRRDVWMDMVTPFRESYFSEHLVENPICRNHASYALSSFNHSRFRIVPKKADKQFRVISVPNKGVDEAENKLYYQNKRNVIMPVQEILSHIRSKRPTNFQKLNSTMQITGAIQEFKIGLLEKYKTLPVLHFMKFDIASCYDSIPRNKVIRVIRRLLEKDDGYLVRVTSRYNPRSGKMSTFEVINGKGTENMHSMIVDKARTRYFSAEDIIGVLESELFKTVIWDNDKCYLRKDGLFQGSSLSGLIVDILYDDLLEHYSEFKRMDNTESIILRLADDFLIVSTDANTISQVQKLAYSGFLEYNAKVNVDKIIVENSQVSSERSLQFCGLDICLMSLEVWKDISSLNTPKLSSLSTKSLFMRLEWLLNLRLDFKTINRDINSWDVILDQIRFISENISCIMTLSFRKRTLNADTFQTFLGHVNRCFLERCLSQYLELSQELQLRLTVASIFLKQFQKYSSNYVDVIRFLKEETDACKFMIELCI</sequence>
<dbReference type="GO" id="GO:0042162">
    <property type="term" value="F:telomeric DNA binding"/>
    <property type="evidence" value="ECO:0007669"/>
    <property type="project" value="TreeGrafter"/>
</dbReference>
<evidence type="ECO:0000256" key="12">
    <source>
        <dbReference type="ARBA" id="ARBA00048173"/>
    </source>
</evidence>
<comment type="function">
    <text evidence="13">Telomerase is a ribonucleoprotein enzyme essential for the replication of chromosome termini in most eukaryotes. It elongates telomeres. It is a reverse transcriptase that adds simple sequence repeats to chromosome ends by copying a template sequence within the RNA component of the enzyme.</text>
</comment>
<dbReference type="GO" id="GO:0000333">
    <property type="term" value="C:telomerase catalytic core complex"/>
    <property type="evidence" value="ECO:0007669"/>
    <property type="project" value="TreeGrafter"/>
</dbReference>
<comment type="similarity">
    <text evidence="1 13">Belongs to the reverse transcriptase family. Telomerase subfamily.</text>
</comment>
<dbReference type="PANTHER" id="PTHR12066">
    <property type="entry name" value="TELOMERASE REVERSE TRANSCRIPTASE"/>
    <property type="match status" value="1"/>
</dbReference>
<dbReference type="PANTHER" id="PTHR12066:SF0">
    <property type="entry name" value="TELOMERASE REVERSE TRANSCRIPTASE"/>
    <property type="match status" value="1"/>
</dbReference>
<dbReference type="GO" id="GO:0007004">
    <property type="term" value="P:telomere maintenance via telomerase"/>
    <property type="evidence" value="ECO:0007669"/>
    <property type="project" value="TreeGrafter"/>
</dbReference>
<dbReference type="GO" id="GO:0000781">
    <property type="term" value="C:chromosome, telomeric region"/>
    <property type="evidence" value="ECO:0007669"/>
    <property type="project" value="UniProtKB-SubCell"/>
</dbReference>
<protein>
    <recommendedName>
        <fullName evidence="3 13">Telomerase reverse transcriptase</fullName>
        <ecNumber evidence="2 13">2.7.7.49</ecNumber>
    </recommendedName>
    <alternativeName>
        <fullName evidence="13">Telomerase catalytic subunit</fullName>
    </alternativeName>
</protein>
<dbReference type="Gene3D" id="1.10.132.70">
    <property type="match status" value="1"/>
</dbReference>
<dbReference type="CDD" id="cd01648">
    <property type="entry name" value="TERT"/>
    <property type="match status" value="1"/>
</dbReference>
<name>A0AAV5RZZ7_MAUHU</name>
<keyword evidence="9 13" id="KW-0779">Telomere</keyword>
<evidence type="ECO:0000256" key="1">
    <source>
        <dbReference type="ARBA" id="ARBA00008001"/>
    </source>
</evidence>
<gene>
    <name evidence="15" type="ORF">DAKH74_038100</name>
</gene>
<keyword evidence="6 13" id="KW-0548">Nucleotidyltransferase</keyword>
<evidence type="ECO:0000256" key="13">
    <source>
        <dbReference type="RuleBase" id="RU365061"/>
    </source>
</evidence>
<evidence type="ECO:0000256" key="11">
    <source>
        <dbReference type="ARBA" id="ARBA00023242"/>
    </source>
</evidence>
<dbReference type="EC" id="2.7.7.49" evidence="2 13"/>
<dbReference type="InterPro" id="IPR021891">
    <property type="entry name" value="Telomerase_RBD"/>
</dbReference>
<evidence type="ECO:0000256" key="5">
    <source>
        <dbReference type="ARBA" id="ARBA00022679"/>
    </source>
</evidence>
<comment type="subcellular location">
    <subcellularLocation>
        <location evidence="13">Nucleus</location>
    </subcellularLocation>
    <subcellularLocation>
        <location evidence="13">Chromosome</location>
        <location evidence="13">Telomere</location>
    </subcellularLocation>
</comment>
<dbReference type="SUPFAM" id="SSF56672">
    <property type="entry name" value="DNA/RNA polymerases"/>
    <property type="match status" value="1"/>
</dbReference>
<dbReference type="InterPro" id="IPR003545">
    <property type="entry name" value="Telomerase_RT"/>
</dbReference>
<dbReference type="GO" id="GO:0003720">
    <property type="term" value="F:telomerase activity"/>
    <property type="evidence" value="ECO:0007669"/>
    <property type="project" value="InterPro"/>
</dbReference>
<feature type="domain" description="Reverse transcriptase" evidence="14">
    <location>
        <begin position="403"/>
        <end position="705"/>
    </location>
</feature>
<comment type="catalytic activity">
    <reaction evidence="12 13">
        <text>DNA(n) + a 2'-deoxyribonucleoside 5'-triphosphate = DNA(n+1) + diphosphate</text>
        <dbReference type="Rhea" id="RHEA:22508"/>
        <dbReference type="Rhea" id="RHEA-COMP:17339"/>
        <dbReference type="Rhea" id="RHEA-COMP:17340"/>
        <dbReference type="ChEBI" id="CHEBI:33019"/>
        <dbReference type="ChEBI" id="CHEBI:61560"/>
        <dbReference type="ChEBI" id="CHEBI:173112"/>
        <dbReference type="EC" id="2.7.7.49"/>
    </reaction>
</comment>
<evidence type="ECO:0000259" key="14">
    <source>
        <dbReference type="PROSITE" id="PS50878"/>
    </source>
</evidence>
<dbReference type="InterPro" id="IPR000477">
    <property type="entry name" value="RT_dom"/>
</dbReference>
<evidence type="ECO:0000256" key="2">
    <source>
        <dbReference type="ARBA" id="ARBA00012493"/>
    </source>
</evidence>
<comment type="caution">
    <text evidence="15">The sequence shown here is derived from an EMBL/GenBank/DDBJ whole genome shotgun (WGS) entry which is preliminary data.</text>
</comment>
<keyword evidence="5 13" id="KW-0808">Transferase</keyword>
<dbReference type="PROSITE" id="PS50878">
    <property type="entry name" value="RT_POL"/>
    <property type="match status" value="1"/>
</dbReference>
<dbReference type="Pfam" id="PF12009">
    <property type="entry name" value="Telomerase_RBD"/>
    <property type="match status" value="1"/>
</dbReference>
<evidence type="ECO:0000256" key="7">
    <source>
        <dbReference type="ARBA" id="ARBA00022723"/>
    </source>
</evidence>
<keyword evidence="16" id="KW-1185">Reference proteome</keyword>
<evidence type="ECO:0000256" key="8">
    <source>
        <dbReference type="ARBA" id="ARBA00022842"/>
    </source>
</evidence>
<keyword evidence="4 13" id="KW-0158">Chromosome</keyword>
<evidence type="ECO:0000313" key="15">
    <source>
        <dbReference type="EMBL" id="GMM57194.1"/>
    </source>
</evidence>
<dbReference type="GO" id="GO:0046872">
    <property type="term" value="F:metal ion binding"/>
    <property type="evidence" value="ECO:0007669"/>
    <property type="project" value="UniProtKB-KW"/>
</dbReference>
<dbReference type="GO" id="GO:0070034">
    <property type="term" value="F:telomerase RNA binding"/>
    <property type="evidence" value="ECO:0007669"/>
    <property type="project" value="TreeGrafter"/>
</dbReference>
<keyword evidence="10 13" id="KW-0695">RNA-directed DNA polymerase</keyword>
<evidence type="ECO:0000313" key="16">
    <source>
        <dbReference type="Proteomes" id="UP001377567"/>
    </source>
</evidence>
<keyword evidence="11 13" id="KW-0539">Nucleus</keyword>
<dbReference type="EMBL" id="BTGD01000011">
    <property type="protein sequence ID" value="GMM57194.1"/>
    <property type="molecule type" value="Genomic_DNA"/>
</dbReference>